<dbReference type="Proteomes" id="UP000054826">
    <property type="component" value="Unassembled WGS sequence"/>
</dbReference>
<evidence type="ECO:0000313" key="1">
    <source>
        <dbReference type="EMBL" id="KRY87590.1"/>
    </source>
</evidence>
<evidence type="ECO:0000313" key="4">
    <source>
        <dbReference type="Proteomes" id="UP000054995"/>
    </source>
</evidence>
<name>A0A0V1FNJ6_TRIPS</name>
<dbReference type="EMBL" id="JYDV01000057">
    <property type="protein sequence ID" value="KRZ37497.1"/>
    <property type="molecule type" value="Genomic_DNA"/>
</dbReference>
<dbReference type="EMBL" id="JYDT01000053">
    <property type="protein sequence ID" value="KRY87590.1"/>
    <property type="molecule type" value="Genomic_DNA"/>
</dbReference>
<dbReference type="AlphaFoldDB" id="A0A0V1FNJ6"/>
<evidence type="ECO:0000313" key="3">
    <source>
        <dbReference type="Proteomes" id="UP000054826"/>
    </source>
</evidence>
<sequence>MLSSGQQLSLEACRKSGLPLQGIRSYHKANGIPTMLTTTPDKANNGMQTTQISKQLTNQAYAVFGFFSTVEQLLKKMPKLVLQLQINSGVGSRLLPHK</sequence>
<proteinExistence type="predicted"/>
<dbReference type="Proteomes" id="UP000054995">
    <property type="component" value="Unassembled WGS sequence"/>
</dbReference>
<reference evidence="3 4" key="1">
    <citation type="submission" date="2015-01" db="EMBL/GenBank/DDBJ databases">
        <title>Evolution of Trichinella species and genotypes.</title>
        <authorList>
            <person name="Korhonen P.K."/>
            <person name="Edoardo P."/>
            <person name="Giuseppe L.R."/>
            <person name="Gasser R.B."/>
        </authorList>
    </citation>
    <scope>NUCLEOTIDE SEQUENCE [LARGE SCALE GENOMIC DNA]</scope>
    <source>
        <strain evidence="2">ISS176</strain>
        <strain evidence="1">ISS470</strain>
    </source>
</reference>
<evidence type="ECO:0000313" key="2">
    <source>
        <dbReference type="EMBL" id="KRZ37497.1"/>
    </source>
</evidence>
<protein>
    <submittedName>
        <fullName evidence="1">Uncharacterized protein</fullName>
    </submittedName>
</protein>
<keyword evidence="4" id="KW-1185">Reference proteome</keyword>
<organism evidence="1 4">
    <name type="scientific">Trichinella pseudospiralis</name>
    <name type="common">Parasitic roundworm</name>
    <dbReference type="NCBI Taxonomy" id="6337"/>
    <lineage>
        <taxon>Eukaryota</taxon>
        <taxon>Metazoa</taxon>
        <taxon>Ecdysozoa</taxon>
        <taxon>Nematoda</taxon>
        <taxon>Enoplea</taxon>
        <taxon>Dorylaimia</taxon>
        <taxon>Trichinellida</taxon>
        <taxon>Trichinellidae</taxon>
        <taxon>Trichinella</taxon>
    </lineage>
</organism>
<comment type="caution">
    <text evidence="1">The sequence shown here is derived from an EMBL/GenBank/DDBJ whole genome shotgun (WGS) entry which is preliminary data.</text>
</comment>
<accession>A0A0V1FNJ6</accession>
<gene>
    <name evidence="2" type="ORF">T4C_4605</name>
    <name evidence="1" type="ORF">T4D_2130</name>
</gene>